<keyword evidence="4 5" id="KW-0287">Flowering</keyword>
<comment type="caution">
    <text evidence="6">The sequence shown here is derived from an EMBL/GenBank/DDBJ whole genome shotgun (WGS) entry which is preliminary data.</text>
</comment>
<dbReference type="Proteomes" id="UP001346149">
    <property type="component" value="Unassembled WGS sequence"/>
</dbReference>
<keyword evidence="7" id="KW-1185">Reference proteome</keyword>
<gene>
    <name evidence="6" type="ORF">SAY86_025301</name>
</gene>
<dbReference type="EMBL" id="JAXQNO010000004">
    <property type="protein sequence ID" value="KAK4799936.1"/>
    <property type="molecule type" value="Genomic_DNA"/>
</dbReference>
<organism evidence="6 7">
    <name type="scientific">Trapa natans</name>
    <name type="common">Water chestnut</name>
    <dbReference type="NCBI Taxonomy" id="22666"/>
    <lineage>
        <taxon>Eukaryota</taxon>
        <taxon>Viridiplantae</taxon>
        <taxon>Streptophyta</taxon>
        <taxon>Embryophyta</taxon>
        <taxon>Tracheophyta</taxon>
        <taxon>Spermatophyta</taxon>
        <taxon>Magnoliopsida</taxon>
        <taxon>eudicotyledons</taxon>
        <taxon>Gunneridae</taxon>
        <taxon>Pentapetalae</taxon>
        <taxon>rosids</taxon>
        <taxon>malvids</taxon>
        <taxon>Myrtales</taxon>
        <taxon>Lythraceae</taxon>
        <taxon>Trapa</taxon>
    </lineage>
</organism>
<evidence type="ECO:0000313" key="6">
    <source>
        <dbReference type="EMBL" id="KAK4799936.1"/>
    </source>
</evidence>
<dbReference type="InterPro" id="IPR012474">
    <property type="entry name" value="Frigida"/>
</dbReference>
<evidence type="ECO:0000256" key="3">
    <source>
        <dbReference type="ARBA" id="ARBA00022782"/>
    </source>
</evidence>
<sequence length="541" mass="61174">MEDAESVSRLMDSTSSKILQLQKAFAELENQRAVTLNLKWKELEEHFHGLERSLKRRFHELEDQEKVFKTKVLKAREMLEEREAAVVAKEQASLDRLQKKRDAAVLDISTSLKKHRKASSSDTSDWKVQNGAPIVQEQITDDVTAPESCVEDPEDSYEDDTEVNSSSLLDKFFQDMDSEGLHKFISDNRKDLATIRQEIPRALRVAPNPASFVLQSLADFYSTDRPKFDGKKDSDLLGLRRTSIMLMECLSILLTDNHLNISEIITHDIKLQAKGIAEEWKPKLDALDTCSCSGNSLEAHAFLQLLATFRIALDYEEEFISQLIPMVSRRRQAADLCCSLGFSAKMPGIIQDLVNSGRHIDAVNLAFAFELTEQFNPVHLLKSYLGAAKKAASPIKPGNPPSNALPEVNDRELAALKATLKCIEEHKLEVLYPVDPIRKHILELEKIKAEKKKLSETTKPQPKRLLNTAATGYPMPSSASEKQFYPRVNERLPSYMYDRPYIYHESHGPPLVGPPVPYSLPPGHGNFFGNVYHYQTSPYLQ</sequence>
<proteinExistence type="inferred from homology"/>
<evidence type="ECO:0000313" key="7">
    <source>
        <dbReference type="Proteomes" id="UP001346149"/>
    </source>
</evidence>
<accession>A0AAN7RIU7</accession>
<evidence type="ECO:0000256" key="1">
    <source>
        <dbReference type="ARBA" id="ARBA00008956"/>
    </source>
</evidence>
<dbReference type="PANTHER" id="PTHR31791">
    <property type="entry name" value="FRIGIDA-LIKE PROTEIN 3-RELATED"/>
    <property type="match status" value="1"/>
</dbReference>
<dbReference type="AlphaFoldDB" id="A0AAN7RIU7"/>
<evidence type="ECO:0000256" key="2">
    <source>
        <dbReference type="ARBA" id="ARBA00022473"/>
    </source>
</evidence>
<keyword evidence="3 5" id="KW-0221">Differentiation</keyword>
<dbReference type="Pfam" id="PF07899">
    <property type="entry name" value="Frigida"/>
    <property type="match status" value="1"/>
</dbReference>
<evidence type="ECO:0000256" key="4">
    <source>
        <dbReference type="ARBA" id="ARBA00023089"/>
    </source>
</evidence>
<evidence type="ECO:0000256" key="5">
    <source>
        <dbReference type="RuleBase" id="RU364012"/>
    </source>
</evidence>
<reference evidence="6 7" key="1">
    <citation type="journal article" date="2023" name="Hortic Res">
        <title>Pangenome of water caltrop reveals structural variations and asymmetric subgenome divergence after allopolyploidization.</title>
        <authorList>
            <person name="Zhang X."/>
            <person name="Chen Y."/>
            <person name="Wang L."/>
            <person name="Yuan Y."/>
            <person name="Fang M."/>
            <person name="Shi L."/>
            <person name="Lu R."/>
            <person name="Comes H.P."/>
            <person name="Ma Y."/>
            <person name="Chen Y."/>
            <person name="Huang G."/>
            <person name="Zhou Y."/>
            <person name="Zheng Z."/>
            <person name="Qiu Y."/>
        </authorList>
    </citation>
    <scope>NUCLEOTIDE SEQUENCE [LARGE SCALE GENOMIC DNA]</scope>
    <source>
        <strain evidence="6">F231</strain>
    </source>
</reference>
<keyword evidence="2 5" id="KW-0217">Developmental protein</keyword>
<name>A0AAN7RIU7_TRANT</name>
<protein>
    <recommendedName>
        <fullName evidence="5">FRIGIDA-like protein</fullName>
    </recommendedName>
</protein>
<comment type="similarity">
    <text evidence="1 5">Belongs to the Frigida family.</text>
</comment>
<dbReference type="GO" id="GO:0030154">
    <property type="term" value="P:cell differentiation"/>
    <property type="evidence" value="ECO:0007669"/>
    <property type="project" value="UniProtKB-KW"/>
</dbReference>
<dbReference type="GO" id="GO:0009908">
    <property type="term" value="P:flower development"/>
    <property type="evidence" value="ECO:0007669"/>
    <property type="project" value="UniProtKB-KW"/>
</dbReference>
<dbReference type="PANTHER" id="PTHR31791:SF4">
    <property type="entry name" value="FRIGIDA-LIKE PROTEIN 3"/>
    <property type="match status" value="1"/>
</dbReference>